<reference evidence="4" key="1">
    <citation type="submission" date="2022-11" db="EMBL/GenBank/DDBJ databases">
        <authorList>
            <person name="Petersen C."/>
        </authorList>
    </citation>
    <scope>NUCLEOTIDE SEQUENCE</scope>
    <source>
        <strain evidence="4">IBT 30761</strain>
    </source>
</reference>
<protein>
    <submittedName>
        <fullName evidence="4">Uncharacterized protein</fullName>
    </submittedName>
</protein>
<gene>
    <name evidence="4" type="ORF">N7532_002935</name>
</gene>
<keyword evidence="5" id="KW-1185">Reference proteome</keyword>
<comment type="caution">
    <text evidence="4">The sequence shown here is derived from an EMBL/GenBank/DDBJ whole genome shotgun (WGS) entry which is preliminary data.</text>
</comment>
<feature type="region of interest" description="Disordered" evidence="3">
    <location>
        <begin position="249"/>
        <end position="281"/>
    </location>
</feature>
<dbReference type="RefSeq" id="XP_056478401.1">
    <property type="nucleotide sequence ID" value="XM_056615429.1"/>
</dbReference>
<evidence type="ECO:0000313" key="5">
    <source>
        <dbReference type="Proteomes" id="UP001149074"/>
    </source>
</evidence>
<dbReference type="Pfam" id="PF02666">
    <property type="entry name" value="PS_Dcarbxylase"/>
    <property type="match status" value="1"/>
</dbReference>
<evidence type="ECO:0000256" key="2">
    <source>
        <dbReference type="ARBA" id="ARBA00023239"/>
    </source>
</evidence>
<dbReference type="GO" id="GO:0008654">
    <property type="term" value="P:phospholipid biosynthetic process"/>
    <property type="evidence" value="ECO:0007669"/>
    <property type="project" value="InterPro"/>
</dbReference>
<accession>A0A9W9G1B9</accession>
<keyword evidence="2" id="KW-0456">Lyase</keyword>
<dbReference type="OrthoDB" id="5973539at2759"/>
<dbReference type="PANTHER" id="PTHR10067">
    <property type="entry name" value="PHOSPHATIDYLSERINE DECARBOXYLASE"/>
    <property type="match status" value="1"/>
</dbReference>
<sequence length="281" mass="32458">MVGSREMGREQIESLDDYIRFCDELLRWVPKVSTKGDELLRKILVFYWVLNQPTIRRFQTPIIPKNANVDLSWLSRWMVRFAREQGQFLDTPQSATAIDTFYRNESYKESAHLWRSPIGGWKSFNHWFARCWKDIDTARPLAAPGDPDIIVSTADAVFQGIWPIIDGNVSFKLKGVKLDWPISTLLQTTDFSWSHGHFIHSFLAPSFYHRQHAPVSGTVIEAKIIQNQVFFQVEKREIGNIRRQALKPTLKPQTSQDTSGVKQEGLLSSRPKTTGKSQYYL</sequence>
<feature type="compositionally biased region" description="Polar residues" evidence="3">
    <location>
        <begin position="251"/>
        <end position="261"/>
    </location>
</feature>
<dbReference type="InterPro" id="IPR003817">
    <property type="entry name" value="PS_Dcarbxylase"/>
</dbReference>
<proteinExistence type="predicted"/>
<dbReference type="PANTHER" id="PTHR10067:SF13">
    <property type="entry name" value="PHOSPHATIDYLSERINE DECARBOXYLASE"/>
    <property type="match status" value="1"/>
</dbReference>
<feature type="compositionally biased region" description="Polar residues" evidence="3">
    <location>
        <begin position="270"/>
        <end position="281"/>
    </location>
</feature>
<dbReference type="EMBL" id="JAPQKI010000003">
    <property type="protein sequence ID" value="KAJ5110290.1"/>
    <property type="molecule type" value="Genomic_DNA"/>
</dbReference>
<name>A0A9W9G1B9_9EURO</name>
<dbReference type="Proteomes" id="UP001149074">
    <property type="component" value="Unassembled WGS sequence"/>
</dbReference>
<dbReference type="GeneID" id="81354408"/>
<dbReference type="AlphaFoldDB" id="A0A9W9G1B9"/>
<dbReference type="GO" id="GO:0004609">
    <property type="term" value="F:phosphatidylserine decarboxylase activity"/>
    <property type="evidence" value="ECO:0007669"/>
    <property type="project" value="InterPro"/>
</dbReference>
<organism evidence="4 5">
    <name type="scientific">Penicillium argentinense</name>
    <dbReference type="NCBI Taxonomy" id="1131581"/>
    <lineage>
        <taxon>Eukaryota</taxon>
        <taxon>Fungi</taxon>
        <taxon>Dikarya</taxon>
        <taxon>Ascomycota</taxon>
        <taxon>Pezizomycotina</taxon>
        <taxon>Eurotiomycetes</taxon>
        <taxon>Eurotiomycetidae</taxon>
        <taxon>Eurotiales</taxon>
        <taxon>Aspergillaceae</taxon>
        <taxon>Penicillium</taxon>
    </lineage>
</organism>
<keyword evidence="1" id="KW-0210">Decarboxylase</keyword>
<evidence type="ECO:0000256" key="3">
    <source>
        <dbReference type="SAM" id="MobiDB-lite"/>
    </source>
</evidence>
<reference evidence="4" key="2">
    <citation type="journal article" date="2023" name="IMA Fungus">
        <title>Comparative genomic study of the Penicillium genus elucidates a diverse pangenome and 15 lateral gene transfer events.</title>
        <authorList>
            <person name="Petersen C."/>
            <person name="Sorensen T."/>
            <person name="Nielsen M.R."/>
            <person name="Sondergaard T.E."/>
            <person name="Sorensen J.L."/>
            <person name="Fitzpatrick D.A."/>
            <person name="Frisvad J.C."/>
            <person name="Nielsen K.L."/>
        </authorList>
    </citation>
    <scope>NUCLEOTIDE SEQUENCE</scope>
    <source>
        <strain evidence="4">IBT 30761</strain>
    </source>
</reference>
<evidence type="ECO:0000256" key="1">
    <source>
        <dbReference type="ARBA" id="ARBA00022793"/>
    </source>
</evidence>
<evidence type="ECO:0000313" key="4">
    <source>
        <dbReference type="EMBL" id="KAJ5110290.1"/>
    </source>
</evidence>